<dbReference type="InterPro" id="IPR036390">
    <property type="entry name" value="WH_DNA-bd_sf"/>
</dbReference>
<keyword evidence="2" id="KW-0238">DNA-binding</keyword>
<sequence length="154" mass="17517">MKAYFGLRLHDLFLKKVEDSLDGELEGKKIKKKLQSISPSREDLIKMLEALANPHRLQIIALLCDRRIHVSQLAREVRISRPLLYLHLKRLEQAGLVTSKLELSADGKAMNYYEVTPFVLCLSPESIAEAMKAINVKEFGEVTIDVVEEEGENE</sequence>
<dbReference type="PANTHER" id="PTHR33154:SF33">
    <property type="entry name" value="TRANSCRIPTIONAL REPRESSOR SDPR"/>
    <property type="match status" value="1"/>
</dbReference>
<dbReference type="Gene3D" id="1.10.10.10">
    <property type="entry name" value="Winged helix-like DNA-binding domain superfamily/Winged helix DNA-binding domain"/>
    <property type="match status" value="1"/>
</dbReference>
<reference evidence="5 6" key="1">
    <citation type="journal article" date="2015" name="Genome Announc.">
        <title>Complete Genome Sequence of Pelosinus fermentans JBW45, a Member of a Remarkably Competitive Group of Negativicutes in the Firmicutes Phylum.</title>
        <authorList>
            <person name="De Leon K.B."/>
            <person name="Utturkar S.M."/>
            <person name="Camilleri L.B."/>
            <person name="Elias D.A."/>
            <person name="Arkin A.P."/>
            <person name="Fields M.W."/>
            <person name="Brown S.D."/>
            <person name="Wall J.D."/>
        </authorList>
    </citation>
    <scope>NUCLEOTIDE SEQUENCE [LARGE SCALE GENOMIC DNA]</scope>
    <source>
        <strain evidence="5 6">JBW45</strain>
    </source>
</reference>
<dbReference type="Proteomes" id="UP000005361">
    <property type="component" value="Chromosome"/>
</dbReference>
<proteinExistence type="predicted"/>
<dbReference type="CDD" id="cd00090">
    <property type="entry name" value="HTH_ARSR"/>
    <property type="match status" value="1"/>
</dbReference>
<dbReference type="InterPro" id="IPR011991">
    <property type="entry name" value="ArsR-like_HTH"/>
</dbReference>
<evidence type="ECO:0000256" key="3">
    <source>
        <dbReference type="ARBA" id="ARBA00023163"/>
    </source>
</evidence>
<keyword evidence="1" id="KW-0805">Transcription regulation</keyword>
<dbReference type="KEGG" id="pft:JBW_03031"/>
<dbReference type="AlphaFoldDB" id="I9NQP7"/>
<dbReference type="HOGENOM" id="CLU_1702589_0_0_9"/>
<dbReference type="PROSITE" id="PS50987">
    <property type="entry name" value="HTH_ARSR_2"/>
    <property type="match status" value="1"/>
</dbReference>
<dbReference type="GO" id="GO:0003677">
    <property type="term" value="F:DNA binding"/>
    <property type="evidence" value="ECO:0007669"/>
    <property type="project" value="UniProtKB-KW"/>
</dbReference>
<evidence type="ECO:0000313" key="5">
    <source>
        <dbReference type="EMBL" id="AJQ28374.1"/>
    </source>
</evidence>
<accession>I9NQP7</accession>
<dbReference type="RefSeq" id="WP_007957876.1">
    <property type="nucleotide sequence ID" value="NZ_CP010978.1"/>
</dbReference>
<dbReference type="Pfam" id="PF01022">
    <property type="entry name" value="HTH_5"/>
    <property type="match status" value="1"/>
</dbReference>
<dbReference type="InterPro" id="IPR051081">
    <property type="entry name" value="HTH_MetalResp_TranReg"/>
</dbReference>
<keyword evidence="3" id="KW-0804">Transcription</keyword>
<dbReference type="InterPro" id="IPR036388">
    <property type="entry name" value="WH-like_DNA-bd_sf"/>
</dbReference>
<evidence type="ECO:0000256" key="2">
    <source>
        <dbReference type="ARBA" id="ARBA00023125"/>
    </source>
</evidence>
<dbReference type="InterPro" id="IPR001845">
    <property type="entry name" value="HTH_ArsR_DNA-bd_dom"/>
</dbReference>
<dbReference type="EMBL" id="CP010978">
    <property type="protein sequence ID" value="AJQ28374.1"/>
    <property type="molecule type" value="Genomic_DNA"/>
</dbReference>
<protein>
    <submittedName>
        <fullName evidence="5">Regulatory protein ArsR</fullName>
    </submittedName>
</protein>
<dbReference type="STRING" id="1192197.JBW_03031"/>
<evidence type="ECO:0000313" key="6">
    <source>
        <dbReference type="Proteomes" id="UP000005361"/>
    </source>
</evidence>
<dbReference type="SUPFAM" id="SSF46785">
    <property type="entry name" value="Winged helix' DNA-binding domain"/>
    <property type="match status" value="1"/>
</dbReference>
<dbReference type="GO" id="GO:0003700">
    <property type="term" value="F:DNA-binding transcription factor activity"/>
    <property type="evidence" value="ECO:0007669"/>
    <property type="project" value="InterPro"/>
</dbReference>
<dbReference type="PANTHER" id="PTHR33154">
    <property type="entry name" value="TRANSCRIPTIONAL REGULATOR, ARSR FAMILY"/>
    <property type="match status" value="1"/>
</dbReference>
<evidence type="ECO:0000259" key="4">
    <source>
        <dbReference type="PROSITE" id="PS50987"/>
    </source>
</evidence>
<reference evidence="6" key="2">
    <citation type="submission" date="2015-02" db="EMBL/GenBank/DDBJ databases">
        <title>Complete Genome Sequence of Pelosinus fermentans JBW45.</title>
        <authorList>
            <person name="De Leon K.B."/>
            <person name="Utturkar S.M."/>
            <person name="Camilleri L.B."/>
            <person name="Arkin A.P."/>
            <person name="Fields M.W."/>
            <person name="Brown S.D."/>
            <person name="Wall J.D."/>
        </authorList>
    </citation>
    <scope>NUCLEOTIDE SEQUENCE [LARGE SCALE GENOMIC DNA]</scope>
    <source>
        <strain evidence="6">JBW45</strain>
    </source>
</reference>
<dbReference type="SMART" id="SM00418">
    <property type="entry name" value="HTH_ARSR"/>
    <property type="match status" value="1"/>
</dbReference>
<name>I9NQP7_9FIRM</name>
<organism evidence="5 6">
    <name type="scientific">Pelosinus fermentans JBW45</name>
    <dbReference type="NCBI Taxonomy" id="1192197"/>
    <lineage>
        <taxon>Bacteria</taxon>
        <taxon>Bacillati</taxon>
        <taxon>Bacillota</taxon>
        <taxon>Negativicutes</taxon>
        <taxon>Selenomonadales</taxon>
        <taxon>Sporomusaceae</taxon>
        <taxon>Pelosinus</taxon>
    </lineage>
</organism>
<gene>
    <name evidence="5" type="ORF">JBW_03031</name>
</gene>
<feature type="domain" description="HTH arsR-type" evidence="4">
    <location>
        <begin position="34"/>
        <end position="130"/>
    </location>
</feature>
<evidence type="ECO:0000256" key="1">
    <source>
        <dbReference type="ARBA" id="ARBA00023015"/>
    </source>
</evidence>